<name>A0A803JFK7_XENTR</name>
<dbReference type="AlphaFoldDB" id="A0A803JFK7"/>
<proteinExistence type="predicted"/>
<evidence type="ECO:0000256" key="1">
    <source>
        <dbReference type="SAM" id="MobiDB-lite"/>
    </source>
</evidence>
<dbReference type="GeneTree" id="ENSGT01050000245525"/>
<evidence type="ECO:0000259" key="2">
    <source>
        <dbReference type="Pfam" id="PF11560"/>
    </source>
</evidence>
<accession>A0A803JFK7</accession>
<dbReference type="Ensembl" id="ENSXETT00000110396">
    <property type="protein sequence ID" value="ENSXETP00000106670"/>
    <property type="gene ID" value="ENSXETG00000043724"/>
</dbReference>
<organism evidence="3">
    <name type="scientific">Xenopus tropicalis</name>
    <name type="common">Western clawed frog</name>
    <name type="synonym">Silurana tropicalis</name>
    <dbReference type="NCBI Taxonomy" id="8364"/>
    <lineage>
        <taxon>Eukaryota</taxon>
        <taxon>Metazoa</taxon>
        <taxon>Chordata</taxon>
        <taxon>Craniata</taxon>
        <taxon>Vertebrata</taxon>
        <taxon>Euteleostomi</taxon>
        <taxon>Amphibia</taxon>
        <taxon>Batrachia</taxon>
        <taxon>Anura</taxon>
        <taxon>Pipoidea</taxon>
        <taxon>Pipidae</taxon>
        <taxon>Xenopodinae</taxon>
        <taxon>Xenopus</taxon>
        <taxon>Silurana</taxon>
    </lineage>
</organism>
<reference evidence="3" key="1">
    <citation type="journal article" date="2010" name="Science">
        <title>The genome of the Western clawed frog Xenopus tropicalis.</title>
        <authorList>
            <person name="Hellsten U."/>
            <person name="Harland R.M."/>
            <person name="Gilchrist M.J."/>
            <person name="Hendrix D."/>
            <person name="Jurka J."/>
            <person name="Kapitonov V."/>
            <person name="Ovcharenko I."/>
            <person name="Putnam N.H."/>
            <person name="Shu S."/>
            <person name="Taher L."/>
            <person name="Blitz I.L."/>
            <person name="Blumberg B."/>
            <person name="Dichmann D.S."/>
            <person name="Dubchak I."/>
            <person name="Amaya E."/>
            <person name="Detter J.C."/>
            <person name="Fletcher R."/>
            <person name="Gerhard D.S."/>
            <person name="Goodstein D."/>
            <person name="Graves T."/>
            <person name="Grigoriev I.V."/>
            <person name="Grimwood J."/>
            <person name="Kawashima T."/>
            <person name="Lindquist E."/>
            <person name="Lucas S.M."/>
            <person name="Mead P.E."/>
            <person name="Mitros T."/>
            <person name="Ogino H."/>
            <person name="Ohta Y."/>
            <person name="Poliakov A.V."/>
            <person name="Pollet N."/>
            <person name="Robert J."/>
            <person name="Salamov A."/>
            <person name="Sater A.K."/>
            <person name="Schmutz J."/>
            <person name="Terry A."/>
            <person name="Vize P.D."/>
            <person name="Warren W.C."/>
            <person name="Wells D."/>
            <person name="Wills A."/>
            <person name="Wilson R.K."/>
            <person name="Zimmerman L.B."/>
            <person name="Zorn A.M."/>
            <person name="Grainger R."/>
            <person name="Grammer T."/>
            <person name="Khokha M.K."/>
            <person name="Richardson P.M."/>
            <person name="Rokhsar D.S."/>
        </authorList>
    </citation>
    <scope>NUCLEOTIDE SEQUENCE [LARGE SCALE GENOMIC DNA]</scope>
    <source>
        <strain evidence="3">Nigerian</strain>
    </source>
</reference>
<dbReference type="InParanoid" id="A0A803JFK7"/>
<evidence type="ECO:0000313" key="3">
    <source>
        <dbReference type="Ensembl" id="ENSXETP00000106670"/>
    </source>
</evidence>
<feature type="compositionally biased region" description="Polar residues" evidence="1">
    <location>
        <begin position="44"/>
        <end position="68"/>
    </location>
</feature>
<dbReference type="InterPro" id="IPR021623">
    <property type="entry name" value="LAP2alpha_C"/>
</dbReference>
<protein>
    <recommendedName>
        <fullName evidence="2">Lamina-associated polypeptide 2 alpha C-terminal domain-containing protein</fullName>
    </recommendedName>
</protein>
<reference evidence="3" key="2">
    <citation type="submission" date="2021-03" db="UniProtKB">
        <authorList>
            <consortium name="Ensembl"/>
        </authorList>
    </citation>
    <scope>IDENTIFICATION</scope>
</reference>
<dbReference type="Gene3D" id="1.10.287.3160">
    <property type="match status" value="1"/>
</dbReference>
<feature type="region of interest" description="Disordered" evidence="1">
    <location>
        <begin position="132"/>
        <end position="170"/>
    </location>
</feature>
<feature type="domain" description="Lamina-associated polypeptide 2 alpha C-terminal" evidence="2">
    <location>
        <begin position="200"/>
        <end position="408"/>
    </location>
</feature>
<sequence>MAEGRGDLFIRGGRQLPTVVSYFACTKCLNKFKEAQPNPICSSCSTRVTSADPPESQSEGISDQSQTGSLQSTASAPQASSDAPAWAICLSQSLQAIPQLASSIDKMLGKMAEAPATTNKRKRDFGRKEATLKLLSSSPSPSEGEASEGEVFSSEHSDSEEGSTSTDSSSNIDHLIKAVLEVLQIEEPDSATGKAKGLFKKHSKASVAFPAHEQLQAVIQDEWQNPEKRFQATKRFTKQYPFPKEFVDKWSSPPVVDAPVSRLSKATTLPVPDASAFKDPTDKKLEGFLKASFSASGSALLPILASAWVSRAIEAWANTLLQLSQEEGYPAQIPQLVSYIIEANSFIGEAVLDAAKLVARSSALSVASRRSLWLKLWSADLSSKKSLIAIPFKGSRLFGEELEKIISQATGGKSTLLPQNKHKHKT</sequence>
<dbReference type="FunCoup" id="A0A803JFK7">
    <property type="interactions" value="1521"/>
</dbReference>
<dbReference type="Pfam" id="PF11560">
    <property type="entry name" value="LAP2alpha"/>
    <property type="match status" value="1"/>
</dbReference>
<feature type="region of interest" description="Disordered" evidence="1">
    <location>
        <begin position="44"/>
        <end position="77"/>
    </location>
</feature>